<evidence type="ECO:0000313" key="8">
    <source>
        <dbReference type="EMBL" id="SCZ81140.1"/>
    </source>
</evidence>
<feature type="transmembrane region" description="Helical" evidence="6">
    <location>
        <begin position="144"/>
        <end position="167"/>
    </location>
</feature>
<comment type="subcellular location">
    <subcellularLocation>
        <location evidence="1">Cell membrane</location>
        <topology evidence="1">Multi-pass membrane protein</topology>
    </subcellularLocation>
</comment>
<dbReference type="AlphaFoldDB" id="A0A1G5S5I8"/>
<evidence type="ECO:0000256" key="5">
    <source>
        <dbReference type="ARBA" id="ARBA00023136"/>
    </source>
</evidence>
<feature type="transmembrane region" description="Helical" evidence="6">
    <location>
        <begin position="45"/>
        <end position="70"/>
    </location>
</feature>
<feature type="domain" description="DUF2179" evidence="7">
    <location>
        <begin position="219"/>
        <end position="273"/>
    </location>
</feature>
<dbReference type="EMBL" id="FMWK01000018">
    <property type="protein sequence ID" value="SCZ81140.1"/>
    <property type="molecule type" value="Genomic_DNA"/>
</dbReference>
<evidence type="ECO:0000259" key="7">
    <source>
        <dbReference type="Pfam" id="PF10035"/>
    </source>
</evidence>
<dbReference type="Proteomes" id="UP000199428">
    <property type="component" value="Unassembled WGS sequence"/>
</dbReference>
<dbReference type="RefSeq" id="WP_090163992.1">
    <property type="nucleotide sequence ID" value="NZ_FMWK01000018.1"/>
</dbReference>
<dbReference type="GO" id="GO:0005886">
    <property type="term" value="C:plasma membrane"/>
    <property type="evidence" value="ECO:0007669"/>
    <property type="project" value="UniProtKB-SubCell"/>
</dbReference>
<name>A0A1G5S5I8_PSEXY</name>
<reference evidence="8 9" key="1">
    <citation type="submission" date="2016-10" db="EMBL/GenBank/DDBJ databases">
        <authorList>
            <person name="de Groot N.N."/>
        </authorList>
    </citation>
    <scope>NUCLEOTIDE SEQUENCE [LARGE SCALE GENOMIC DNA]</scope>
    <source>
        <strain evidence="8 9">DSM 10317</strain>
    </source>
</reference>
<keyword evidence="2" id="KW-1003">Cell membrane</keyword>
<feature type="transmembrane region" description="Helical" evidence="6">
    <location>
        <begin position="107"/>
        <end position="124"/>
    </location>
</feature>
<evidence type="ECO:0000256" key="1">
    <source>
        <dbReference type="ARBA" id="ARBA00004651"/>
    </source>
</evidence>
<keyword evidence="5 6" id="KW-0472">Membrane</keyword>
<keyword evidence="4 6" id="KW-1133">Transmembrane helix</keyword>
<dbReference type="CDD" id="cd16380">
    <property type="entry name" value="YitT_C"/>
    <property type="match status" value="1"/>
</dbReference>
<dbReference type="Pfam" id="PF10035">
    <property type="entry name" value="DUF2179"/>
    <property type="match status" value="1"/>
</dbReference>
<dbReference type="InterPro" id="IPR015867">
    <property type="entry name" value="N-reg_PII/ATP_PRibTrfase_C"/>
</dbReference>
<keyword evidence="3 6" id="KW-0812">Transmembrane</keyword>
<evidence type="ECO:0000256" key="6">
    <source>
        <dbReference type="SAM" id="Phobius"/>
    </source>
</evidence>
<evidence type="ECO:0000256" key="4">
    <source>
        <dbReference type="ARBA" id="ARBA00022989"/>
    </source>
</evidence>
<accession>A0A1G5S5I8</accession>
<dbReference type="PIRSF" id="PIRSF006483">
    <property type="entry name" value="Membrane_protein_YitT"/>
    <property type="match status" value="1"/>
</dbReference>
<gene>
    <name evidence="8" type="ORF">SAMN02910350_02654</name>
</gene>
<dbReference type="InterPro" id="IPR003740">
    <property type="entry name" value="YitT"/>
</dbReference>
<dbReference type="PANTHER" id="PTHR33545:SF3">
    <property type="entry name" value="UPF0750 MEMBRANE PROTEIN YQFU"/>
    <property type="match status" value="1"/>
</dbReference>
<dbReference type="InterPro" id="IPR051461">
    <property type="entry name" value="UPF0750_membrane"/>
</dbReference>
<proteinExistence type="predicted"/>
<evidence type="ECO:0000256" key="3">
    <source>
        <dbReference type="ARBA" id="ARBA00022692"/>
    </source>
</evidence>
<dbReference type="InterPro" id="IPR019264">
    <property type="entry name" value="DUF2179"/>
</dbReference>
<dbReference type="PANTHER" id="PTHR33545">
    <property type="entry name" value="UPF0750 MEMBRANE PROTEIN YITT-RELATED"/>
    <property type="match status" value="1"/>
</dbReference>
<organism evidence="8 9">
    <name type="scientific">Pseudobutyrivibrio xylanivorans</name>
    <dbReference type="NCBI Taxonomy" id="185007"/>
    <lineage>
        <taxon>Bacteria</taxon>
        <taxon>Bacillati</taxon>
        <taxon>Bacillota</taxon>
        <taxon>Clostridia</taxon>
        <taxon>Lachnospirales</taxon>
        <taxon>Lachnospiraceae</taxon>
        <taxon>Pseudobutyrivibrio</taxon>
    </lineage>
</organism>
<protein>
    <submittedName>
        <fullName evidence="8">Uncharacterized membrane-anchored protein YitT, contains DUF161 and DUF2179 domains</fullName>
    </submittedName>
</protein>
<dbReference type="Gene3D" id="3.30.70.120">
    <property type="match status" value="1"/>
</dbReference>
<feature type="transmembrane region" description="Helical" evidence="6">
    <location>
        <begin position="7"/>
        <end position="25"/>
    </location>
</feature>
<sequence>MKEKKNLLVSYVELTLGAIIAAFAIEEFLVPNKIFDGGVTGISMIVSHFIPLPLGILIVIINAPFVIVAFRKMGHQLVVRMVYAIILFSLMTGVFEPVENATGEMLLAITYGGVLLGLGVGLVLKGGGCLDGTEVVAVILNRNFSISTGQVILIFNVFIFTVAGVVFDFDRGMYSLLMYFISSKVIDVVEIGFGSAKSVMIITDEGSKLADEIFTKLGRTVTFMHGEGLVSNNEKDILYCVVTRAEIYELKALLNDFPGSTFTTISDVSEVVGSHIKSI</sequence>
<feature type="transmembrane region" description="Helical" evidence="6">
    <location>
        <begin position="77"/>
        <end position="95"/>
    </location>
</feature>
<evidence type="ECO:0000256" key="2">
    <source>
        <dbReference type="ARBA" id="ARBA00022475"/>
    </source>
</evidence>
<dbReference type="Pfam" id="PF02588">
    <property type="entry name" value="YitT_membrane"/>
    <property type="match status" value="1"/>
</dbReference>
<evidence type="ECO:0000313" key="9">
    <source>
        <dbReference type="Proteomes" id="UP000199428"/>
    </source>
</evidence>